<sequence length="38" mass="4852">MRFRTYLQSHRAKSDKYRQSKFYCHPMSEKHIKKRSYK</sequence>
<keyword evidence="1" id="KW-0614">Plasmid</keyword>
<protein>
    <submittedName>
        <fullName evidence="1">Uncharacterized protein</fullName>
    </submittedName>
</protein>
<evidence type="ECO:0000313" key="1">
    <source>
        <dbReference type="EMBL" id="QJS00335.1"/>
    </source>
</evidence>
<accession>A0A6M4NU75</accession>
<dbReference type="EMBL" id="MN661402">
    <property type="protein sequence ID" value="QJS00335.1"/>
    <property type="molecule type" value="Genomic_DNA"/>
</dbReference>
<organism evidence="1">
    <name type="scientific">Klebsiella quasipneumoniae</name>
    <dbReference type="NCBI Taxonomy" id="1463165"/>
    <lineage>
        <taxon>Bacteria</taxon>
        <taxon>Pseudomonadati</taxon>
        <taxon>Pseudomonadota</taxon>
        <taxon>Gammaproteobacteria</taxon>
        <taxon>Enterobacterales</taxon>
        <taxon>Enterobacteriaceae</taxon>
        <taxon>Klebsiella/Raoultella group</taxon>
        <taxon>Klebsiella</taxon>
        <taxon>Klebsiella pneumoniae complex</taxon>
    </lineage>
</organism>
<dbReference type="AlphaFoldDB" id="A0A6M4NU75"/>
<proteinExistence type="predicted"/>
<name>A0A6M4NU75_9ENTR</name>
<reference evidence="1" key="1">
    <citation type="submission" date="2019-11" db="EMBL/GenBank/DDBJ databases">
        <authorList>
            <person name="Qin S."/>
            <person name="Dong H."/>
        </authorList>
    </citation>
    <scope>NUCLEOTIDE SEQUENCE</scope>
    <source>
        <strain evidence="1">KP18-31</strain>
        <plasmid evidence="1">pKP18-31-IMP,KPC</plasmid>
    </source>
</reference>
<geneLocation type="plasmid" evidence="1">
    <name>pKP18-31-IMP</name>
</geneLocation>